<feature type="non-terminal residue" evidence="1">
    <location>
        <position position="1"/>
    </location>
</feature>
<dbReference type="EMBL" id="CAJVPW010050377">
    <property type="protein sequence ID" value="CAG8764681.1"/>
    <property type="molecule type" value="Genomic_DNA"/>
</dbReference>
<feature type="non-terminal residue" evidence="1">
    <location>
        <position position="46"/>
    </location>
</feature>
<comment type="caution">
    <text evidence="1">The sequence shown here is derived from an EMBL/GenBank/DDBJ whole genome shotgun (WGS) entry which is preliminary data.</text>
</comment>
<keyword evidence="2" id="KW-1185">Reference proteome</keyword>
<evidence type="ECO:0000313" key="1">
    <source>
        <dbReference type="EMBL" id="CAG8764681.1"/>
    </source>
</evidence>
<sequence length="46" mass="5596">NKQQSKYSIKKEKEKDKGVKWENIKEIRKLLCYRNKGKEVLKDTDQ</sequence>
<accession>A0ACA9QUM1</accession>
<organism evidence="1 2">
    <name type="scientific">Cetraspora pellucida</name>
    <dbReference type="NCBI Taxonomy" id="1433469"/>
    <lineage>
        <taxon>Eukaryota</taxon>
        <taxon>Fungi</taxon>
        <taxon>Fungi incertae sedis</taxon>
        <taxon>Mucoromycota</taxon>
        <taxon>Glomeromycotina</taxon>
        <taxon>Glomeromycetes</taxon>
        <taxon>Diversisporales</taxon>
        <taxon>Gigasporaceae</taxon>
        <taxon>Cetraspora</taxon>
    </lineage>
</organism>
<proteinExistence type="predicted"/>
<reference evidence="1" key="1">
    <citation type="submission" date="2021-06" db="EMBL/GenBank/DDBJ databases">
        <authorList>
            <person name="Kallberg Y."/>
            <person name="Tangrot J."/>
            <person name="Rosling A."/>
        </authorList>
    </citation>
    <scope>NUCLEOTIDE SEQUENCE</scope>
    <source>
        <strain evidence="1">28 12/20/2015</strain>
    </source>
</reference>
<name>A0ACA9QUM1_9GLOM</name>
<gene>
    <name evidence="1" type="ORF">SPELUC_LOCUS15370</name>
</gene>
<dbReference type="Proteomes" id="UP000789366">
    <property type="component" value="Unassembled WGS sequence"/>
</dbReference>
<evidence type="ECO:0000313" key="2">
    <source>
        <dbReference type="Proteomes" id="UP000789366"/>
    </source>
</evidence>
<protein>
    <submittedName>
        <fullName evidence="1">9509_t:CDS:1</fullName>
    </submittedName>
</protein>